<feature type="transmembrane region" description="Helical" evidence="1">
    <location>
        <begin position="21"/>
        <end position="41"/>
    </location>
</feature>
<reference evidence="4" key="1">
    <citation type="journal article" date="2019" name="Int. J. Syst. Evol. Microbiol.">
        <title>The Global Catalogue of Microorganisms (GCM) 10K type strain sequencing project: providing services to taxonomists for standard genome sequencing and annotation.</title>
        <authorList>
            <consortium name="The Broad Institute Genomics Platform"/>
            <consortium name="The Broad Institute Genome Sequencing Center for Infectious Disease"/>
            <person name="Wu L."/>
            <person name="Ma J."/>
        </authorList>
    </citation>
    <scope>NUCLEOTIDE SEQUENCE [LARGE SCALE GENOMIC DNA]</scope>
    <source>
        <strain evidence="4">CGMCC 1.12286</strain>
    </source>
</reference>
<dbReference type="Gene3D" id="1.10.530.10">
    <property type="match status" value="1"/>
</dbReference>
<dbReference type="InterPro" id="IPR008258">
    <property type="entry name" value="Transglycosylase_SLT_dom_1"/>
</dbReference>
<dbReference type="EMBL" id="JBHUCX010000074">
    <property type="protein sequence ID" value="MFD1676646.1"/>
    <property type="molecule type" value="Genomic_DNA"/>
</dbReference>
<dbReference type="Pfam" id="PF01464">
    <property type="entry name" value="SLT"/>
    <property type="match status" value="1"/>
</dbReference>
<organism evidence="3 4">
    <name type="scientific">Alicyclobacillus fodiniaquatilis</name>
    <dbReference type="NCBI Taxonomy" id="1661150"/>
    <lineage>
        <taxon>Bacteria</taxon>
        <taxon>Bacillati</taxon>
        <taxon>Bacillota</taxon>
        <taxon>Bacilli</taxon>
        <taxon>Bacillales</taxon>
        <taxon>Alicyclobacillaceae</taxon>
        <taxon>Alicyclobacillus</taxon>
    </lineage>
</organism>
<keyword evidence="1" id="KW-1133">Transmembrane helix</keyword>
<keyword evidence="1" id="KW-0812">Transmembrane</keyword>
<gene>
    <name evidence="3" type="ORF">ACFSB2_18395</name>
</gene>
<sequence length="218" mass="24928">MDNYSQPNNRRPRFIVLNRRAVLAAVLLIIVLILISTNGFWRMMYPIHYQKNIQTAAAFARVDPLLVASVIRVESKFETHDISHAGAVGLMQLMPDTAEWLAGQIRKQNSQSNEAIEQMPQDAKKLASPQYNIVLGSWYIQSLIKQFDGNQTAAIAAYNAGPKRVQDWLQSGAWNGQLNDISEIPVGETRHFVDRVFYNYNLYQKIYGRDVKWKMKNA</sequence>
<name>A0ABW4JJR6_9BACL</name>
<protein>
    <submittedName>
        <fullName evidence="3">Lytic transglycosylase domain-containing protein</fullName>
    </submittedName>
</protein>
<keyword evidence="1" id="KW-0472">Membrane</keyword>
<dbReference type="Proteomes" id="UP001597079">
    <property type="component" value="Unassembled WGS sequence"/>
</dbReference>
<dbReference type="PANTHER" id="PTHR37423">
    <property type="entry name" value="SOLUBLE LYTIC MUREIN TRANSGLYCOSYLASE-RELATED"/>
    <property type="match status" value="1"/>
</dbReference>
<dbReference type="CDD" id="cd16896">
    <property type="entry name" value="LT_Slt70-like"/>
    <property type="match status" value="1"/>
</dbReference>
<dbReference type="SUPFAM" id="SSF53955">
    <property type="entry name" value="Lysozyme-like"/>
    <property type="match status" value="1"/>
</dbReference>
<proteinExistence type="predicted"/>
<evidence type="ECO:0000256" key="1">
    <source>
        <dbReference type="SAM" id="Phobius"/>
    </source>
</evidence>
<keyword evidence="4" id="KW-1185">Reference proteome</keyword>
<accession>A0ABW4JJR6</accession>
<dbReference type="PANTHER" id="PTHR37423:SF2">
    <property type="entry name" value="MEMBRANE-BOUND LYTIC MUREIN TRANSGLYCOSYLASE C"/>
    <property type="match status" value="1"/>
</dbReference>
<feature type="domain" description="Transglycosylase SLT" evidence="2">
    <location>
        <begin position="52"/>
        <end position="175"/>
    </location>
</feature>
<dbReference type="RefSeq" id="WP_377944554.1">
    <property type="nucleotide sequence ID" value="NZ_JBHUCX010000074.1"/>
</dbReference>
<evidence type="ECO:0000313" key="3">
    <source>
        <dbReference type="EMBL" id="MFD1676646.1"/>
    </source>
</evidence>
<evidence type="ECO:0000259" key="2">
    <source>
        <dbReference type="Pfam" id="PF01464"/>
    </source>
</evidence>
<comment type="caution">
    <text evidence="3">The sequence shown here is derived from an EMBL/GenBank/DDBJ whole genome shotgun (WGS) entry which is preliminary data.</text>
</comment>
<evidence type="ECO:0000313" key="4">
    <source>
        <dbReference type="Proteomes" id="UP001597079"/>
    </source>
</evidence>
<dbReference type="InterPro" id="IPR023346">
    <property type="entry name" value="Lysozyme-like_dom_sf"/>
</dbReference>